<proteinExistence type="predicted"/>
<organism evidence="1 2">
    <name type="scientific">Neophaeococcomyces mojaviensis</name>
    <dbReference type="NCBI Taxonomy" id="3383035"/>
    <lineage>
        <taxon>Eukaryota</taxon>
        <taxon>Fungi</taxon>
        <taxon>Dikarya</taxon>
        <taxon>Ascomycota</taxon>
        <taxon>Pezizomycotina</taxon>
        <taxon>Eurotiomycetes</taxon>
        <taxon>Chaetothyriomycetidae</taxon>
        <taxon>Chaetothyriales</taxon>
        <taxon>Chaetothyriales incertae sedis</taxon>
        <taxon>Neophaeococcomyces</taxon>
    </lineage>
</organism>
<keyword evidence="2" id="KW-1185">Reference proteome</keyword>
<protein>
    <submittedName>
        <fullName evidence="1">Uncharacterized protein</fullName>
    </submittedName>
</protein>
<reference evidence="1" key="1">
    <citation type="submission" date="2022-10" db="EMBL/GenBank/DDBJ databases">
        <title>Culturing micro-colonial fungi from biological soil crusts in the Mojave desert and describing Neophaeococcomyces mojavensis, and introducing the new genera and species Taxawa tesnikishii.</title>
        <authorList>
            <person name="Kurbessoian T."/>
            <person name="Stajich J.E."/>
        </authorList>
    </citation>
    <scope>NUCLEOTIDE SEQUENCE</scope>
    <source>
        <strain evidence="1">JES_112</strain>
    </source>
</reference>
<evidence type="ECO:0000313" key="1">
    <source>
        <dbReference type="EMBL" id="KAJ9663338.1"/>
    </source>
</evidence>
<gene>
    <name evidence="1" type="ORF">H2198_000855</name>
</gene>
<name>A0ACC3AJ54_9EURO</name>
<sequence length="211" mass="23936">MPDQAPNNGFVDEDDMHWMKVIMCGVLITGMFRRIVSLSIDQGRVQTHQEPNLIPPSARNIPFEVIYSSIEPPFSSSRSNDSASWFLTKHLPVMTSPDFLADGEWIGYYCHVRVGRQPTWDPMMHGINFEITADYADHCAVRSRGDDAYGPSSLFGTVHKQNGSLQITKQYENGTTWQWSAVMTPFGIVGSWGSSIWGGWFWLWKRSWSPA</sequence>
<dbReference type="Proteomes" id="UP001172386">
    <property type="component" value="Unassembled WGS sequence"/>
</dbReference>
<comment type="caution">
    <text evidence="1">The sequence shown here is derived from an EMBL/GenBank/DDBJ whole genome shotgun (WGS) entry which is preliminary data.</text>
</comment>
<dbReference type="EMBL" id="JAPDRQ010000009">
    <property type="protein sequence ID" value="KAJ9663338.1"/>
    <property type="molecule type" value="Genomic_DNA"/>
</dbReference>
<accession>A0ACC3AJ54</accession>
<evidence type="ECO:0000313" key="2">
    <source>
        <dbReference type="Proteomes" id="UP001172386"/>
    </source>
</evidence>